<evidence type="ECO:0000256" key="3">
    <source>
        <dbReference type="ARBA" id="ARBA00022553"/>
    </source>
</evidence>
<dbReference type="InterPro" id="IPR035965">
    <property type="entry name" value="PAS-like_dom_sf"/>
</dbReference>
<accession>A0A5B2VSS1</accession>
<name>A0A5B2VSS1_9BACT</name>
<evidence type="ECO:0000256" key="4">
    <source>
        <dbReference type="ARBA" id="ARBA00022679"/>
    </source>
</evidence>
<dbReference type="InterPro" id="IPR052162">
    <property type="entry name" value="Sensor_kinase/Photoreceptor"/>
</dbReference>
<dbReference type="Pfam" id="PF00512">
    <property type="entry name" value="HisKA"/>
    <property type="match status" value="1"/>
</dbReference>
<dbReference type="NCBIfam" id="TIGR00229">
    <property type="entry name" value="sensory_box"/>
    <property type="match status" value="1"/>
</dbReference>
<dbReference type="EC" id="2.7.13.3" evidence="2"/>
<dbReference type="PRINTS" id="PR00344">
    <property type="entry name" value="BCTRLSENSOR"/>
</dbReference>
<dbReference type="CDD" id="cd00082">
    <property type="entry name" value="HisKA"/>
    <property type="match status" value="1"/>
</dbReference>
<keyword evidence="11" id="KW-1185">Reference proteome</keyword>
<dbReference type="FunFam" id="3.30.565.10:FF:000006">
    <property type="entry name" value="Sensor histidine kinase WalK"/>
    <property type="match status" value="1"/>
</dbReference>
<gene>
    <name evidence="10" type="ORF">F0L74_15670</name>
</gene>
<dbReference type="InterPro" id="IPR005467">
    <property type="entry name" value="His_kinase_dom"/>
</dbReference>
<feature type="coiled-coil region" evidence="6">
    <location>
        <begin position="144"/>
        <end position="174"/>
    </location>
</feature>
<dbReference type="PROSITE" id="PS50112">
    <property type="entry name" value="PAS"/>
    <property type="match status" value="1"/>
</dbReference>
<dbReference type="SMART" id="SM00091">
    <property type="entry name" value="PAS"/>
    <property type="match status" value="1"/>
</dbReference>
<dbReference type="SUPFAM" id="SSF55874">
    <property type="entry name" value="ATPase domain of HSP90 chaperone/DNA topoisomerase II/histidine kinase"/>
    <property type="match status" value="1"/>
</dbReference>
<dbReference type="AlphaFoldDB" id="A0A5B2VSS1"/>
<keyword evidence="6" id="KW-0175">Coiled coil</keyword>
<dbReference type="SUPFAM" id="SSF47384">
    <property type="entry name" value="Homodimeric domain of signal transducing histidine kinase"/>
    <property type="match status" value="1"/>
</dbReference>
<dbReference type="PROSITE" id="PS50113">
    <property type="entry name" value="PAC"/>
    <property type="match status" value="1"/>
</dbReference>
<dbReference type="InterPro" id="IPR003594">
    <property type="entry name" value="HATPase_dom"/>
</dbReference>
<dbReference type="SUPFAM" id="SSF55785">
    <property type="entry name" value="PYP-like sensor domain (PAS domain)"/>
    <property type="match status" value="1"/>
</dbReference>
<dbReference type="PROSITE" id="PS50109">
    <property type="entry name" value="HIS_KIN"/>
    <property type="match status" value="1"/>
</dbReference>
<protein>
    <recommendedName>
        <fullName evidence="2">histidine kinase</fullName>
        <ecNumber evidence="2">2.7.13.3</ecNumber>
    </recommendedName>
</protein>
<dbReference type="InterPro" id="IPR013655">
    <property type="entry name" value="PAS_fold_3"/>
</dbReference>
<comment type="caution">
    <text evidence="10">The sequence shown here is derived from an EMBL/GenBank/DDBJ whole genome shotgun (WGS) entry which is preliminary data.</text>
</comment>
<dbReference type="RefSeq" id="WP_149838857.1">
    <property type="nucleotide sequence ID" value="NZ_VUOC01000003.1"/>
</dbReference>
<evidence type="ECO:0000313" key="11">
    <source>
        <dbReference type="Proteomes" id="UP000324611"/>
    </source>
</evidence>
<evidence type="ECO:0000256" key="6">
    <source>
        <dbReference type="SAM" id="Coils"/>
    </source>
</evidence>
<dbReference type="CDD" id="cd00130">
    <property type="entry name" value="PAS"/>
    <property type="match status" value="1"/>
</dbReference>
<dbReference type="InterPro" id="IPR000014">
    <property type="entry name" value="PAS"/>
</dbReference>
<proteinExistence type="predicted"/>
<dbReference type="SMART" id="SM00388">
    <property type="entry name" value="HisKA"/>
    <property type="match status" value="1"/>
</dbReference>
<keyword evidence="3" id="KW-0597">Phosphoprotein</keyword>
<dbReference type="InterPro" id="IPR036890">
    <property type="entry name" value="HATPase_C_sf"/>
</dbReference>
<dbReference type="SMART" id="SM00387">
    <property type="entry name" value="HATPase_c"/>
    <property type="match status" value="1"/>
</dbReference>
<dbReference type="Proteomes" id="UP000324611">
    <property type="component" value="Unassembled WGS sequence"/>
</dbReference>
<keyword evidence="4" id="KW-0808">Transferase</keyword>
<evidence type="ECO:0000259" key="8">
    <source>
        <dbReference type="PROSITE" id="PS50112"/>
    </source>
</evidence>
<dbReference type="InterPro" id="IPR004358">
    <property type="entry name" value="Sig_transdc_His_kin-like_C"/>
</dbReference>
<keyword evidence="5" id="KW-0418">Kinase</keyword>
<sequence>MQELVKVTLNNEMDLILAHKRSMKLAELAALSLSAQTTFATAVSEVSRNAIDHGKNGYLVLSISTDKREKYIVARITDEAHVTQKGNQGLEYAKRLVNKYNITTAGDQTSVELYYSIPSSEKLDIKKIDEWRNMFRNEPPISPYEEIKRKNEQLQELAQKLQESEGQYKTLTNALPIIIFSLNLQGQLIYANDWLYQFTGHTIEQLNETRWRDVVHPVDYDAFNLLFTHSIAAGAAVVKTQCRLRHKHDDDYCWHLAAISPLRDEKGTLLYWIGYLVDINAQKAIEETLQNNKELQQAQQQLKENQTVLEDNISALNRSNQELQQFAFIASHDLQEPIRKISFYSDYFLNKYVDRIDEKGKDYLKGMLSASHRMRNLIHDLLAFSQVEKKELEYRRIDLNRVISDTLQDLEMMIREKGAAIDIAPLPSIDADESMLRQLFANIISNSLKYAKKDQAPLIQVSNWRNDQYLEIAIKDNGIGFDEKYLPKMFTLFQRLHSGDKYKGTGLGLAICRKIVSLHNGAITASGKENEGATFKITLPLNQ</sequence>
<dbReference type="Pfam" id="PF08447">
    <property type="entry name" value="PAS_3"/>
    <property type="match status" value="1"/>
</dbReference>
<feature type="domain" description="PAC" evidence="9">
    <location>
        <begin position="238"/>
        <end position="291"/>
    </location>
</feature>
<dbReference type="InterPro" id="IPR000700">
    <property type="entry name" value="PAS-assoc_C"/>
</dbReference>
<evidence type="ECO:0000256" key="1">
    <source>
        <dbReference type="ARBA" id="ARBA00000085"/>
    </source>
</evidence>
<dbReference type="EMBL" id="VUOC01000003">
    <property type="protein sequence ID" value="KAA2241342.1"/>
    <property type="molecule type" value="Genomic_DNA"/>
</dbReference>
<comment type="catalytic activity">
    <reaction evidence="1">
        <text>ATP + protein L-histidine = ADP + protein N-phospho-L-histidine.</text>
        <dbReference type="EC" id="2.7.13.3"/>
    </reaction>
</comment>
<reference evidence="10 11" key="2">
    <citation type="submission" date="2019-09" db="EMBL/GenBank/DDBJ databases">
        <authorList>
            <person name="Jin C."/>
        </authorList>
    </citation>
    <scope>NUCLEOTIDE SEQUENCE [LARGE SCALE GENOMIC DNA]</scope>
    <source>
        <strain evidence="10 11">BN140078</strain>
    </source>
</reference>
<dbReference type="Gene3D" id="3.30.450.20">
    <property type="entry name" value="PAS domain"/>
    <property type="match status" value="1"/>
</dbReference>
<feature type="coiled-coil region" evidence="6">
    <location>
        <begin position="281"/>
        <end position="319"/>
    </location>
</feature>
<dbReference type="SMART" id="SM00086">
    <property type="entry name" value="PAC"/>
    <property type="match status" value="1"/>
</dbReference>
<dbReference type="InterPro" id="IPR036097">
    <property type="entry name" value="HisK_dim/P_sf"/>
</dbReference>
<evidence type="ECO:0000259" key="9">
    <source>
        <dbReference type="PROSITE" id="PS50113"/>
    </source>
</evidence>
<dbReference type="Gene3D" id="3.30.565.10">
    <property type="entry name" value="Histidine kinase-like ATPase, C-terminal domain"/>
    <property type="match status" value="1"/>
</dbReference>
<dbReference type="Gene3D" id="1.10.287.130">
    <property type="match status" value="1"/>
</dbReference>
<reference evidence="10 11" key="1">
    <citation type="submission" date="2019-09" db="EMBL/GenBank/DDBJ databases">
        <title>Chitinophaga ginsengihumi sp. nov., isolated from soil of ginseng rhizosphere.</title>
        <authorList>
            <person name="Lee J."/>
        </authorList>
    </citation>
    <scope>NUCLEOTIDE SEQUENCE [LARGE SCALE GENOMIC DNA]</scope>
    <source>
        <strain evidence="10 11">BN140078</strain>
    </source>
</reference>
<dbReference type="PANTHER" id="PTHR43304">
    <property type="entry name" value="PHYTOCHROME-LIKE PROTEIN CPH1"/>
    <property type="match status" value="1"/>
</dbReference>
<feature type="domain" description="Histidine kinase" evidence="7">
    <location>
        <begin position="329"/>
        <end position="543"/>
    </location>
</feature>
<dbReference type="InterPro" id="IPR003661">
    <property type="entry name" value="HisK_dim/P_dom"/>
</dbReference>
<evidence type="ECO:0000313" key="10">
    <source>
        <dbReference type="EMBL" id="KAA2241342.1"/>
    </source>
</evidence>
<evidence type="ECO:0000256" key="2">
    <source>
        <dbReference type="ARBA" id="ARBA00012438"/>
    </source>
</evidence>
<dbReference type="GO" id="GO:0000155">
    <property type="term" value="F:phosphorelay sensor kinase activity"/>
    <property type="evidence" value="ECO:0007669"/>
    <property type="project" value="InterPro"/>
</dbReference>
<evidence type="ECO:0000256" key="5">
    <source>
        <dbReference type="ARBA" id="ARBA00022777"/>
    </source>
</evidence>
<evidence type="ECO:0000259" key="7">
    <source>
        <dbReference type="PROSITE" id="PS50109"/>
    </source>
</evidence>
<feature type="domain" description="PAS" evidence="8">
    <location>
        <begin position="164"/>
        <end position="234"/>
    </location>
</feature>
<dbReference type="InterPro" id="IPR001610">
    <property type="entry name" value="PAC"/>
</dbReference>
<dbReference type="PANTHER" id="PTHR43304:SF1">
    <property type="entry name" value="PAC DOMAIN-CONTAINING PROTEIN"/>
    <property type="match status" value="1"/>
</dbReference>
<organism evidence="10 11">
    <name type="scientific">Chitinophaga agrisoli</name>
    <dbReference type="NCBI Taxonomy" id="2607653"/>
    <lineage>
        <taxon>Bacteria</taxon>
        <taxon>Pseudomonadati</taxon>
        <taxon>Bacteroidota</taxon>
        <taxon>Chitinophagia</taxon>
        <taxon>Chitinophagales</taxon>
        <taxon>Chitinophagaceae</taxon>
        <taxon>Chitinophaga</taxon>
    </lineage>
</organism>
<dbReference type="Pfam" id="PF02518">
    <property type="entry name" value="HATPase_c"/>
    <property type="match status" value="1"/>
</dbReference>